<name>A0AAV5NB79_9PROT</name>
<dbReference type="EMBL" id="BSNU01000001">
    <property type="protein sequence ID" value="GLQ61696.1"/>
    <property type="molecule type" value="Genomic_DNA"/>
</dbReference>
<gene>
    <name evidence="2" type="ORF">GCM10007867_05410</name>
</gene>
<evidence type="ECO:0000313" key="2">
    <source>
        <dbReference type="EMBL" id="GLQ61696.1"/>
    </source>
</evidence>
<keyword evidence="3" id="KW-1185">Reference proteome</keyword>
<dbReference type="Proteomes" id="UP001156614">
    <property type="component" value="Unassembled WGS sequence"/>
</dbReference>
<feature type="region of interest" description="Disordered" evidence="1">
    <location>
        <begin position="37"/>
        <end position="78"/>
    </location>
</feature>
<comment type="caution">
    <text evidence="2">The sequence shown here is derived from an EMBL/GenBank/DDBJ whole genome shotgun (WGS) entry which is preliminary data.</text>
</comment>
<evidence type="ECO:0000256" key="1">
    <source>
        <dbReference type="SAM" id="MobiDB-lite"/>
    </source>
</evidence>
<evidence type="ECO:0000313" key="3">
    <source>
        <dbReference type="Proteomes" id="UP001156614"/>
    </source>
</evidence>
<feature type="compositionally biased region" description="Polar residues" evidence="1">
    <location>
        <begin position="56"/>
        <end position="66"/>
    </location>
</feature>
<reference evidence="3" key="1">
    <citation type="journal article" date="2019" name="Int. J. Syst. Evol. Microbiol.">
        <title>The Global Catalogue of Microorganisms (GCM) 10K type strain sequencing project: providing services to taxonomists for standard genome sequencing and annotation.</title>
        <authorList>
            <consortium name="The Broad Institute Genomics Platform"/>
            <consortium name="The Broad Institute Genome Sequencing Center for Infectious Disease"/>
            <person name="Wu L."/>
            <person name="Ma J."/>
        </authorList>
    </citation>
    <scope>NUCLEOTIDE SEQUENCE [LARGE SCALE GENOMIC DNA]</scope>
    <source>
        <strain evidence="3">NBRC 3267</strain>
    </source>
</reference>
<proteinExistence type="predicted"/>
<organism evidence="2 3">
    <name type="scientific">Gluconobacter cerinus</name>
    <dbReference type="NCBI Taxonomy" id="38307"/>
    <lineage>
        <taxon>Bacteria</taxon>
        <taxon>Pseudomonadati</taxon>
        <taxon>Pseudomonadota</taxon>
        <taxon>Alphaproteobacteria</taxon>
        <taxon>Acetobacterales</taxon>
        <taxon>Acetobacteraceae</taxon>
        <taxon>Gluconobacter</taxon>
    </lineage>
</organism>
<sequence>MDRTSGRITPAHTIAVHKNDTAQHTAVIDARFSVALAKEPPQTDPSVRPSAKTDRSSSVSLQSLNQIPAIKSMDPEPN</sequence>
<accession>A0AAV5NB79</accession>
<protein>
    <submittedName>
        <fullName evidence="2">Uncharacterized protein</fullName>
    </submittedName>
</protein>
<dbReference type="AlphaFoldDB" id="A0AAV5NB79"/>